<dbReference type="OrthoDB" id="9765195at2"/>
<dbReference type="RefSeq" id="WP_146819825.1">
    <property type="nucleotide sequence ID" value="NZ_BJYK01000009.1"/>
</dbReference>
<dbReference type="Proteomes" id="UP000321484">
    <property type="component" value="Unassembled WGS sequence"/>
</dbReference>
<accession>A0A511Z0G4</accession>
<dbReference type="InterPro" id="IPR017853">
    <property type="entry name" value="GH"/>
</dbReference>
<dbReference type="InterPro" id="IPR023188">
    <property type="entry name" value="DPS_DNA-bd_CS"/>
</dbReference>
<dbReference type="GO" id="GO:0016722">
    <property type="term" value="F:oxidoreductase activity, acting on metal ions"/>
    <property type="evidence" value="ECO:0007669"/>
    <property type="project" value="InterPro"/>
</dbReference>
<gene>
    <name evidence="1" type="ORF">AFE02nite_26910</name>
</gene>
<evidence type="ECO:0000313" key="1">
    <source>
        <dbReference type="EMBL" id="GEN80957.1"/>
    </source>
</evidence>
<evidence type="ECO:0000313" key="2">
    <source>
        <dbReference type="Proteomes" id="UP000321484"/>
    </source>
</evidence>
<dbReference type="PANTHER" id="PTHR12631">
    <property type="entry name" value="ALPHA-L-IDURONIDASE"/>
    <property type="match status" value="1"/>
</dbReference>
<dbReference type="Pfam" id="PF00232">
    <property type="entry name" value="Glyco_hydro_1"/>
    <property type="match status" value="1"/>
</dbReference>
<sequence>MAWYDDGALRFALGVEDTFIPQTPFRERVLDEYEMTQHYRFWREDLGHAAEAGASMVRWGIPWYRVNPAPGRWDWSWLDQVAERFAELGLTPIVDLMHYGTPTWLDNEFANASYPERVAEYAVAVAERYRGTFDVFTPLNEPLLNALYCGQYGYWPPYLRGHDGFVQVVRALARGIVRTQHGIAEVNPDATFVHVEASSRFTGEEGDEIAYLRHRGYLIEDLVTGRVGADHPLAGYLAEHRFGDDALAWFAANPAVPDVMGVNYYPGVSSELVVPGDTRDGSPAAPREKVDEGVVGLAGVLTGFAERYGRPVMLTETASGRTVDERIAWLDASVACVRDLRAGGLPVVGYTWWAVIDWYGWDWRDGGALEDVHVPLGLWQLVPDGAGALQRVRTPLADRFREHATA</sequence>
<dbReference type="InterPro" id="IPR051923">
    <property type="entry name" value="Glycosyl_Hydrolase_39"/>
</dbReference>
<protein>
    <submittedName>
        <fullName evidence="1">Glycoside hydrolase family 1</fullName>
    </submittedName>
</protein>
<reference evidence="1 2" key="1">
    <citation type="submission" date="2019-07" db="EMBL/GenBank/DDBJ databases">
        <title>Whole genome shotgun sequence of Actinotalea fermentans NBRC 105374.</title>
        <authorList>
            <person name="Hosoyama A."/>
            <person name="Uohara A."/>
            <person name="Ohji S."/>
            <person name="Ichikawa N."/>
        </authorList>
    </citation>
    <scope>NUCLEOTIDE SEQUENCE [LARGE SCALE GENOMIC DNA]</scope>
    <source>
        <strain evidence="1 2">NBRC 105374</strain>
    </source>
</reference>
<dbReference type="GO" id="GO:0005975">
    <property type="term" value="P:carbohydrate metabolic process"/>
    <property type="evidence" value="ECO:0007669"/>
    <property type="project" value="InterPro"/>
</dbReference>
<proteinExistence type="predicted"/>
<dbReference type="EMBL" id="BJYK01000009">
    <property type="protein sequence ID" value="GEN80957.1"/>
    <property type="molecule type" value="Genomic_DNA"/>
</dbReference>
<dbReference type="PANTHER" id="PTHR12631:SF10">
    <property type="entry name" value="BETA-XYLOSIDASE-LIKE PROTEIN-RELATED"/>
    <property type="match status" value="1"/>
</dbReference>
<comment type="caution">
    <text evidence="1">The sequence shown here is derived from an EMBL/GenBank/DDBJ whole genome shotgun (WGS) entry which is preliminary data.</text>
</comment>
<dbReference type="AlphaFoldDB" id="A0A511Z0G4"/>
<name>A0A511Z0G4_9CELL</name>
<organism evidence="1 2">
    <name type="scientific">Actinotalea fermentans</name>
    <dbReference type="NCBI Taxonomy" id="43671"/>
    <lineage>
        <taxon>Bacteria</taxon>
        <taxon>Bacillati</taxon>
        <taxon>Actinomycetota</taxon>
        <taxon>Actinomycetes</taxon>
        <taxon>Micrococcales</taxon>
        <taxon>Cellulomonadaceae</taxon>
        <taxon>Actinotalea</taxon>
    </lineage>
</organism>
<dbReference type="PROSITE" id="PS00819">
    <property type="entry name" value="DPS_2"/>
    <property type="match status" value="1"/>
</dbReference>
<dbReference type="InterPro" id="IPR001360">
    <property type="entry name" value="Glyco_hydro_1"/>
</dbReference>
<dbReference type="GO" id="GO:0004553">
    <property type="term" value="F:hydrolase activity, hydrolyzing O-glycosyl compounds"/>
    <property type="evidence" value="ECO:0007669"/>
    <property type="project" value="InterPro"/>
</dbReference>
<keyword evidence="1" id="KW-0378">Hydrolase</keyword>
<keyword evidence="2" id="KW-1185">Reference proteome</keyword>
<dbReference type="Gene3D" id="3.20.20.80">
    <property type="entry name" value="Glycosidases"/>
    <property type="match status" value="1"/>
</dbReference>
<dbReference type="SUPFAM" id="SSF51445">
    <property type="entry name" value="(Trans)glycosidases"/>
    <property type="match status" value="1"/>
</dbReference>